<dbReference type="NCBIfam" id="TIGR04056">
    <property type="entry name" value="OMP_RagA_SusC"/>
    <property type="match status" value="1"/>
</dbReference>
<gene>
    <name evidence="13" type="ORF">H9853_09645</name>
</gene>
<evidence type="ECO:0000313" key="13">
    <source>
        <dbReference type="EMBL" id="HIX55279.1"/>
    </source>
</evidence>
<evidence type="ECO:0000256" key="8">
    <source>
        <dbReference type="PROSITE-ProRule" id="PRU01360"/>
    </source>
</evidence>
<dbReference type="Proteomes" id="UP000824156">
    <property type="component" value="Unassembled WGS sequence"/>
</dbReference>
<dbReference type="InterPro" id="IPR039426">
    <property type="entry name" value="TonB-dep_rcpt-like"/>
</dbReference>
<organism evidence="13 14">
    <name type="scientific">Candidatus Sphingobacterium stercoripullorum</name>
    <dbReference type="NCBI Taxonomy" id="2838759"/>
    <lineage>
        <taxon>Bacteria</taxon>
        <taxon>Pseudomonadati</taxon>
        <taxon>Bacteroidota</taxon>
        <taxon>Sphingobacteriia</taxon>
        <taxon>Sphingobacteriales</taxon>
        <taxon>Sphingobacteriaceae</taxon>
        <taxon>Sphingobacterium</taxon>
    </lineage>
</organism>
<keyword evidence="13" id="KW-0675">Receptor</keyword>
<evidence type="ECO:0000256" key="6">
    <source>
        <dbReference type="ARBA" id="ARBA00023136"/>
    </source>
</evidence>
<dbReference type="InterPro" id="IPR036942">
    <property type="entry name" value="Beta-barrel_TonB_sf"/>
</dbReference>
<dbReference type="Pfam" id="PF13715">
    <property type="entry name" value="CarbopepD_reg_2"/>
    <property type="match status" value="1"/>
</dbReference>
<dbReference type="FunFam" id="2.170.130.10:FF:000008">
    <property type="entry name" value="SusC/RagA family TonB-linked outer membrane protein"/>
    <property type="match status" value="1"/>
</dbReference>
<dbReference type="InterPro" id="IPR023996">
    <property type="entry name" value="TonB-dep_OMP_SusC/RagA"/>
</dbReference>
<feature type="domain" description="TonB-dependent receptor plug" evidence="12">
    <location>
        <begin position="123"/>
        <end position="228"/>
    </location>
</feature>
<dbReference type="PROSITE" id="PS00018">
    <property type="entry name" value="EF_HAND_1"/>
    <property type="match status" value="1"/>
</dbReference>
<dbReference type="Pfam" id="PF00593">
    <property type="entry name" value="TonB_dep_Rec_b-barrel"/>
    <property type="match status" value="1"/>
</dbReference>
<dbReference type="InterPro" id="IPR018247">
    <property type="entry name" value="EF_Hand_1_Ca_BS"/>
</dbReference>
<evidence type="ECO:0000256" key="5">
    <source>
        <dbReference type="ARBA" id="ARBA00023077"/>
    </source>
</evidence>
<evidence type="ECO:0000256" key="2">
    <source>
        <dbReference type="ARBA" id="ARBA00022448"/>
    </source>
</evidence>
<dbReference type="Gene3D" id="2.60.40.1120">
    <property type="entry name" value="Carboxypeptidase-like, regulatory domain"/>
    <property type="match status" value="1"/>
</dbReference>
<dbReference type="Pfam" id="PF07715">
    <property type="entry name" value="Plug"/>
    <property type="match status" value="1"/>
</dbReference>
<keyword evidence="6 8" id="KW-0472">Membrane</keyword>
<evidence type="ECO:0000259" key="12">
    <source>
        <dbReference type="Pfam" id="PF07715"/>
    </source>
</evidence>
<comment type="similarity">
    <text evidence="8 9">Belongs to the TonB-dependent receptor family.</text>
</comment>
<evidence type="ECO:0000256" key="9">
    <source>
        <dbReference type="RuleBase" id="RU003357"/>
    </source>
</evidence>
<sequence length="1119" mass="123639">MIQDRPSWKFILPLFLMFFSLTLAPLQAQEGVPQGTVINQNGDPIAGATVKVQGTDYQTATDKDGRFTLEHASTDRVLLISFTGYQTQQVTLKADDINITVELVEDNINLDEIVVIGYQAVKRKDLTGSVASVSSKDLETAPVINVAQALQGKMPGVNVMSQDGRPDGDVSIRIRGGGSISQSNEPLILIDGIPGDISDVPSNMVESIDVLKDASSTAIYGARGANGVVLITTKNAKAGKSVVNYNGFAKLNTPTSYMPALKPYDYLAFKWALLDAYEDLDYVTPFTKLFALGDNKGENTLGIDAYKNVDYYNVQKELYNNSYSHNHDLSITGGNDKTKIFVSASYMDEDGMKLMSNAKRGSAFLKVNQKLSSNFDLNLDLRFTDRRRTGHESTTNGAGSILSSSYRFRPIHIDNILGDLSMMTHSTLGEENSVMYGVTNPVNRTLDIDNFSLGQGATGTLGGRWRVFDNTTISSEVTVSRWYRTIKNWSGSTTNSNYYVATGNMETMDSKVFAGDADYRKNDSWRLRWTNTINHELLNDETHQLNLLVGQEVANSGGTDMRINALRFPANFSKGNAFAMMNQYDPSVSSNLTIATGETTPNKLLSFFGRANYSLLDRYLFTFTMRADGSSNFSPDHRWGYFPAAALAWRISNEKFFNKPQWMDDLKLRASYGQVGNDAIGADQWSQLWATETDTRLQQVINNELQPAYNLASSNMANRDLKWETTITRNLGLDFTILENKISGTLEFYKNSTTDLLMLTDIPSITGFNTSYANVGETSNQGVEISMSGVVFENKDWHISLGANLNINRNKIVKLAEGIQSVYGTSFFQSGIPSNDYLLQEGKPVGIVMGLQMDGRGFYETSDFTYNASNGMYTLKDGVADLSSAFVGHHKGVVPSGQQAYPGMPKFIDADGNGTIDTKDYVQIGNMTPKHTGGFQITASYKDVDLATYFNWSYGNQIYNGNKLASLYNSNKSGGLYGNKLDFVNQGYKIYDINQSGELERITDPSALDAMNKNAQLPLTYLHQGYVSDLGIEDGSYLRINTLTLGYSLPQGVLSKMGLSKLRIYGTVYNLATFTKYSGIDPEINANPNINNSRYPTPGFDWGMYPRPRQFVVGLNASF</sequence>
<keyword evidence="4 8" id="KW-0812">Transmembrane</keyword>
<dbReference type="InterPro" id="IPR023997">
    <property type="entry name" value="TonB-dep_OMP_SusC/RagA_CS"/>
</dbReference>
<dbReference type="Gene3D" id="2.40.170.20">
    <property type="entry name" value="TonB-dependent receptor, beta-barrel domain"/>
    <property type="match status" value="1"/>
</dbReference>
<reference evidence="13" key="1">
    <citation type="journal article" date="2021" name="PeerJ">
        <title>Extensive microbial diversity within the chicken gut microbiome revealed by metagenomics and culture.</title>
        <authorList>
            <person name="Gilroy R."/>
            <person name="Ravi A."/>
            <person name="Getino M."/>
            <person name="Pursley I."/>
            <person name="Horton D.L."/>
            <person name="Alikhan N.F."/>
            <person name="Baker D."/>
            <person name="Gharbi K."/>
            <person name="Hall N."/>
            <person name="Watson M."/>
            <person name="Adriaenssens E.M."/>
            <person name="Foster-Nyarko E."/>
            <person name="Jarju S."/>
            <person name="Secka A."/>
            <person name="Antonio M."/>
            <person name="Oren A."/>
            <person name="Chaudhuri R.R."/>
            <person name="La Ragione R."/>
            <person name="Hildebrand F."/>
            <person name="Pallen M.J."/>
        </authorList>
    </citation>
    <scope>NUCLEOTIDE SEQUENCE</scope>
    <source>
        <strain evidence="13">1719</strain>
    </source>
</reference>
<keyword evidence="5 9" id="KW-0798">TonB box</keyword>
<evidence type="ECO:0000256" key="7">
    <source>
        <dbReference type="ARBA" id="ARBA00023237"/>
    </source>
</evidence>
<dbReference type="PROSITE" id="PS52016">
    <property type="entry name" value="TONB_DEPENDENT_REC_3"/>
    <property type="match status" value="1"/>
</dbReference>
<evidence type="ECO:0000259" key="11">
    <source>
        <dbReference type="Pfam" id="PF00593"/>
    </source>
</evidence>
<feature type="domain" description="TonB-dependent receptor-like beta-barrel" evidence="11">
    <location>
        <begin position="436"/>
        <end position="944"/>
    </location>
</feature>
<dbReference type="Gene3D" id="2.170.130.10">
    <property type="entry name" value="TonB-dependent receptor, plug domain"/>
    <property type="match status" value="1"/>
</dbReference>
<name>A0A9D1WAA4_9SPHI</name>
<dbReference type="InterPro" id="IPR000531">
    <property type="entry name" value="Beta-barrel_TonB"/>
</dbReference>
<protein>
    <submittedName>
        <fullName evidence="13">TonB-dependent receptor</fullName>
    </submittedName>
</protein>
<feature type="chain" id="PRO_5039282177" evidence="10">
    <location>
        <begin position="29"/>
        <end position="1119"/>
    </location>
</feature>
<dbReference type="EMBL" id="DXEZ01000267">
    <property type="protein sequence ID" value="HIX55279.1"/>
    <property type="molecule type" value="Genomic_DNA"/>
</dbReference>
<dbReference type="InterPro" id="IPR012910">
    <property type="entry name" value="Plug_dom"/>
</dbReference>
<comment type="subcellular location">
    <subcellularLocation>
        <location evidence="1 8">Cell outer membrane</location>
        <topology evidence="1 8">Multi-pass membrane protein</topology>
    </subcellularLocation>
</comment>
<dbReference type="AlphaFoldDB" id="A0A9D1WAA4"/>
<evidence type="ECO:0000256" key="3">
    <source>
        <dbReference type="ARBA" id="ARBA00022452"/>
    </source>
</evidence>
<dbReference type="SUPFAM" id="SSF49464">
    <property type="entry name" value="Carboxypeptidase regulatory domain-like"/>
    <property type="match status" value="1"/>
</dbReference>
<keyword evidence="3 8" id="KW-1134">Transmembrane beta strand</keyword>
<evidence type="ECO:0000313" key="14">
    <source>
        <dbReference type="Proteomes" id="UP000824156"/>
    </source>
</evidence>
<evidence type="ECO:0000256" key="10">
    <source>
        <dbReference type="SAM" id="SignalP"/>
    </source>
</evidence>
<reference evidence="13" key="2">
    <citation type="submission" date="2021-04" db="EMBL/GenBank/DDBJ databases">
        <authorList>
            <person name="Gilroy R."/>
        </authorList>
    </citation>
    <scope>NUCLEOTIDE SEQUENCE</scope>
    <source>
        <strain evidence="13">1719</strain>
    </source>
</reference>
<dbReference type="GO" id="GO:0009279">
    <property type="term" value="C:cell outer membrane"/>
    <property type="evidence" value="ECO:0007669"/>
    <property type="project" value="UniProtKB-SubCell"/>
</dbReference>
<keyword evidence="2 8" id="KW-0813">Transport</keyword>
<accession>A0A9D1WAA4</accession>
<evidence type="ECO:0000256" key="4">
    <source>
        <dbReference type="ARBA" id="ARBA00022692"/>
    </source>
</evidence>
<comment type="caution">
    <text evidence="13">The sequence shown here is derived from an EMBL/GenBank/DDBJ whole genome shotgun (WGS) entry which is preliminary data.</text>
</comment>
<keyword evidence="7 8" id="KW-0998">Cell outer membrane</keyword>
<evidence type="ECO:0000256" key="1">
    <source>
        <dbReference type="ARBA" id="ARBA00004571"/>
    </source>
</evidence>
<dbReference type="NCBIfam" id="TIGR04057">
    <property type="entry name" value="SusC_RagA_signa"/>
    <property type="match status" value="1"/>
</dbReference>
<feature type="signal peptide" evidence="10">
    <location>
        <begin position="1"/>
        <end position="28"/>
    </location>
</feature>
<dbReference type="SUPFAM" id="SSF56935">
    <property type="entry name" value="Porins"/>
    <property type="match status" value="1"/>
</dbReference>
<keyword evidence="10" id="KW-0732">Signal</keyword>
<dbReference type="InterPro" id="IPR008969">
    <property type="entry name" value="CarboxyPept-like_regulatory"/>
</dbReference>
<dbReference type="InterPro" id="IPR037066">
    <property type="entry name" value="Plug_dom_sf"/>
</dbReference>
<proteinExistence type="inferred from homology"/>